<keyword evidence="6" id="KW-1185">Reference proteome</keyword>
<evidence type="ECO:0000256" key="1">
    <source>
        <dbReference type="SAM" id="MobiDB-lite"/>
    </source>
</evidence>
<dbReference type="EMBL" id="CP009761">
    <property type="protein sequence ID" value="AIZ36960.1"/>
    <property type="molecule type" value="Genomic_DNA"/>
</dbReference>
<evidence type="ECO:0000313" key="4">
    <source>
        <dbReference type="EMBL" id="AIZ36960.1"/>
    </source>
</evidence>
<evidence type="ECO:0000259" key="3">
    <source>
        <dbReference type="Pfam" id="PF21537"/>
    </source>
</evidence>
<evidence type="ECO:0000313" key="5">
    <source>
        <dbReference type="EMBL" id="WBB31190.1"/>
    </source>
</evidence>
<dbReference type="PROSITE" id="PS51257">
    <property type="entry name" value="PROKAR_LIPOPROTEIN"/>
    <property type="match status" value="1"/>
</dbReference>
<proteinExistence type="predicted"/>
<dbReference type="AlphaFoldDB" id="A0A0B4S2A5"/>
<dbReference type="KEGG" id="pmic:NW74_06225"/>
<reference evidence="5" key="2">
    <citation type="submission" date="2022-07" db="EMBL/GenBank/DDBJ databases">
        <title>Parvimonas micra travels from the subgingival sulcus of the human oral cavity to the colorectal adenocarcinoma.</title>
        <authorList>
            <person name="Conde-Perez K."/>
            <person name="Buetas E."/>
            <person name="Aja-Macaya P."/>
            <person name="Martin-De Arribas E."/>
            <person name="Iglesias-Corras I."/>
            <person name="Trigo-Tasende N."/>
            <person name="Nasser-Ali M."/>
            <person name="Estevez L.S."/>
            <person name="Rumbo-Feal S."/>
            <person name="Otero-Alen B."/>
            <person name="Noguera J.F."/>
            <person name="Concha A."/>
            <person name="Pardinas-Lopez S."/>
            <person name="Carda-Dieguez M."/>
            <person name="Gomez-Randulfe I."/>
            <person name="Martinez-Lago N."/>
            <person name="Ladra S."/>
            <person name="Aparicio L.A."/>
            <person name="Bou G."/>
            <person name="Mira A."/>
            <person name="Vallejo J.A."/>
            <person name="Poza M."/>
        </authorList>
    </citation>
    <scope>NUCLEOTIDE SEQUENCE</scope>
    <source>
        <strain evidence="5">PM102KC-G-1</strain>
    </source>
</reference>
<dbReference type="STRING" id="33033.NW74_06225"/>
<dbReference type="InterPro" id="IPR048447">
    <property type="entry name" value="DUF1980_C"/>
</dbReference>
<dbReference type="OrthoDB" id="9770408at2"/>
<reference evidence="4 6" key="1">
    <citation type="submission" date="2014-10" db="EMBL/GenBank/DDBJ databases">
        <title>Complete genome sequence of Parvimonas micra KCOM 1535 (= ChDC B708).</title>
        <authorList>
            <person name="Kook J.-K."/>
            <person name="Park S.-N."/>
            <person name="Lim Y.K."/>
            <person name="Roh H."/>
        </authorList>
    </citation>
    <scope>NUCLEOTIDE SEQUENCE [LARGE SCALE GENOMIC DNA]</scope>
    <source>
        <strain evidence="4">KCOM 1535</strain>
        <strain evidence="6">KCOM 1535 / ChDC B708</strain>
    </source>
</reference>
<evidence type="ECO:0000256" key="2">
    <source>
        <dbReference type="SAM" id="SignalP"/>
    </source>
</evidence>
<keyword evidence="2" id="KW-0732">Signal</keyword>
<feature type="chain" id="PRO_5042677133" evidence="2">
    <location>
        <begin position="22"/>
        <end position="227"/>
    </location>
</feature>
<evidence type="ECO:0000313" key="6">
    <source>
        <dbReference type="Proteomes" id="UP000031386"/>
    </source>
</evidence>
<dbReference type="Proteomes" id="UP001210690">
    <property type="component" value="Chromosome"/>
</dbReference>
<gene>
    <name evidence="5" type="ORF">NM222_01585</name>
    <name evidence="4" type="ORF">NW74_06225</name>
</gene>
<dbReference type="Proteomes" id="UP000031386">
    <property type="component" value="Chromosome"/>
</dbReference>
<feature type="compositionally biased region" description="Basic and acidic residues" evidence="1">
    <location>
        <begin position="29"/>
        <end position="101"/>
    </location>
</feature>
<feature type="domain" description="DUF1980" evidence="3">
    <location>
        <begin position="94"/>
        <end position="217"/>
    </location>
</feature>
<protein>
    <submittedName>
        <fullName evidence="5">DUF1980 domain-containing protein</fullName>
    </submittedName>
</protein>
<dbReference type="Pfam" id="PF21537">
    <property type="entry name" value="DUF1980_C"/>
    <property type="match status" value="1"/>
</dbReference>
<feature type="region of interest" description="Disordered" evidence="1">
    <location>
        <begin position="27"/>
        <end position="101"/>
    </location>
</feature>
<name>A0A0B4S2A5_9FIRM</name>
<organism evidence="4 6">
    <name type="scientific">Parvimonas micra</name>
    <dbReference type="NCBI Taxonomy" id="33033"/>
    <lineage>
        <taxon>Bacteria</taxon>
        <taxon>Bacillati</taxon>
        <taxon>Bacillota</taxon>
        <taxon>Tissierellia</taxon>
        <taxon>Tissierellales</taxon>
        <taxon>Peptoniphilaceae</taxon>
        <taxon>Parvimonas</taxon>
    </lineage>
</organism>
<dbReference type="RefSeq" id="WP_041954504.1">
    <property type="nucleotide sequence ID" value="NZ_CP009761.1"/>
</dbReference>
<accession>A0A0B4S2A5</accession>
<sequence length="227" mass="25954">MNKKILSLILFCLLLCSCSKADGNSNFIKNKENKNDLKSALKNDPENAGTDKNEKKSGETDKNQNPDDYKLERHQGQNDSKDEYKQPEKKDELTKEQLNKKRDADSKDGIINISDGIFLALVNDIYVNKDEYVGKKVRISGQNVRFEDKDTGEVVYAILREGPGCCYNDSVIGFEYITDGKYPEKDKWYEMVGEVIVDKYKTGKVVKLKLIDIKEIEPKGKLIHFQN</sequence>
<dbReference type="EMBL" id="CP101412">
    <property type="protein sequence ID" value="WBB31190.1"/>
    <property type="molecule type" value="Genomic_DNA"/>
</dbReference>
<feature type="signal peptide" evidence="2">
    <location>
        <begin position="1"/>
        <end position="21"/>
    </location>
</feature>